<organism evidence="1 2">
    <name type="scientific">Puccinia triticina</name>
    <dbReference type="NCBI Taxonomy" id="208348"/>
    <lineage>
        <taxon>Eukaryota</taxon>
        <taxon>Fungi</taxon>
        <taxon>Dikarya</taxon>
        <taxon>Basidiomycota</taxon>
        <taxon>Pucciniomycotina</taxon>
        <taxon>Pucciniomycetes</taxon>
        <taxon>Pucciniales</taxon>
        <taxon>Pucciniaceae</taxon>
        <taxon>Puccinia</taxon>
    </lineage>
</organism>
<dbReference type="InterPro" id="IPR015943">
    <property type="entry name" value="WD40/YVTN_repeat-like_dom_sf"/>
</dbReference>
<gene>
    <name evidence="1" type="ORF">PtA15_2A299</name>
</gene>
<dbReference type="PANTHER" id="PTHR44163">
    <property type="entry name" value="U3 SMALL NUCLEOLAR RNA-ASSOCIATED PROTEIN 4 HOMOLOG"/>
    <property type="match status" value="1"/>
</dbReference>
<dbReference type="RefSeq" id="XP_053017541.1">
    <property type="nucleotide sequence ID" value="XM_053166305.1"/>
</dbReference>
<dbReference type="PANTHER" id="PTHR44163:SF1">
    <property type="entry name" value="U3 SMALL NUCLEOLAR RNA-ASSOCIATED PROTEIN 4 HOMOLOG"/>
    <property type="match status" value="1"/>
</dbReference>
<dbReference type="GeneID" id="77807200"/>
<dbReference type="EMBL" id="CP110422">
    <property type="protein sequence ID" value="WAQ81986.1"/>
    <property type="molecule type" value="Genomic_DNA"/>
</dbReference>
<accession>A0ABY7CCW0</accession>
<protein>
    <recommendedName>
        <fullName evidence="3">Anaphase-promoting complex subunit 4 WD40 domain-containing protein</fullName>
    </recommendedName>
</protein>
<name>A0ABY7CCW0_9BASI</name>
<reference evidence="1" key="1">
    <citation type="submission" date="2022-10" db="EMBL/GenBank/DDBJ databases">
        <title>Puccinia triticina Genome sequencing and assembly.</title>
        <authorList>
            <person name="Li C."/>
        </authorList>
    </citation>
    <scope>NUCLEOTIDE SEQUENCE</scope>
    <source>
        <strain evidence="1">Pt15</strain>
    </source>
</reference>
<dbReference type="InterPro" id="IPR046351">
    <property type="entry name" value="UTP4"/>
</dbReference>
<dbReference type="InterPro" id="IPR036322">
    <property type="entry name" value="WD40_repeat_dom_sf"/>
</dbReference>
<sequence>MPSSVAIWSLAPSPAHTWLAIGCDHGAIRIGAIANNQLKLVCKLNPCNTCLLSLAWGITPSKTPLLLQEPNKSQLFRVAGGANSSLCKWTAGSGRCLNQMTVEKLQGEHTLVWTVAVLKSFERALSPAAEKLCQWLFRGLQEFFQRAKRIQS</sequence>
<proteinExistence type="predicted"/>
<evidence type="ECO:0000313" key="1">
    <source>
        <dbReference type="EMBL" id="WAQ81986.1"/>
    </source>
</evidence>
<evidence type="ECO:0008006" key="3">
    <source>
        <dbReference type="Google" id="ProtNLM"/>
    </source>
</evidence>
<dbReference type="Proteomes" id="UP001164743">
    <property type="component" value="Chromosome 2A"/>
</dbReference>
<dbReference type="Gene3D" id="2.130.10.10">
    <property type="entry name" value="YVTN repeat-like/Quinoprotein amine dehydrogenase"/>
    <property type="match status" value="1"/>
</dbReference>
<dbReference type="SUPFAM" id="SSF50978">
    <property type="entry name" value="WD40 repeat-like"/>
    <property type="match status" value="1"/>
</dbReference>
<keyword evidence="2" id="KW-1185">Reference proteome</keyword>
<evidence type="ECO:0000313" key="2">
    <source>
        <dbReference type="Proteomes" id="UP001164743"/>
    </source>
</evidence>